<gene>
    <name evidence="3" type="ORF">LCGC14_0736290</name>
</gene>
<dbReference type="PANTHER" id="PTHR31212">
    <property type="entry name" value="ALPHA-KETOGLUTARATE-DEPENDENT DIOXYGENASE ALKB HOMOLOG 3"/>
    <property type="match status" value="1"/>
</dbReference>
<dbReference type="PANTHER" id="PTHR31212:SF4">
    <property type="entry name" value="ALPHA-KETOGLUTARATE-DEPENDENT DIOXYGENASE ALKB HOMOLOG 3"/>
    <property type="match status" value="1"/>
</dbReference>
<accession>A0A0F9SSW1</accession>
<protein>
    <recommendedName>
        <fullName evidence="2">Fe2OG dioxygenase domain-containing protein</fullName>
    </recommendedName>
</protein>
<dbReference type="Pfam" id="PF13532">
    <property type="entry name" value="2OG-FeII_Oxy_2"/>
    <property type="match status" value="1"/>
</dbReference>
<dbReference type="InterPro" id="IPR032854">
    <property type="entry name" value="ALKBH3"/>
</dbReference>
<feature type="domain" description="Fe2OG dioxygenase" evidence="2">
    <location>
        <begin position="127"/>
        <end position="224"/>
    </location>
</feature>
<dbReference type="Gene3D" id="2.60.120.590">
    <property type="entry name" value="Alpha-ketoglutarate-dependent dioxygenase AlkB-like"/>
    <property type="match status" value="1"/>
</dbReference>
<dbReference type="AlphaFoldDB" id="A0A0F9SSW1"/>
<feature type="region of interest" description="Disordered" evidence="1">
    <location>
        <begin position="1"/>
        <end position="24"/>
    </location>
</feature>
<evidence type="ECO:0000259" key="2">
    <source>
        <dbReference type="PROSITE" id="PS51471"/>
    </source>
</evidence>
<dbReference type="SUPFAM" id="SSF51197">
    <property type="entry name" value="Clavaminate synthase-like"/>
    <property type="match status" value="1"/>
</dbReference>
<proteinExistence type="predicted"/>
<comment type="caution">
    <text evidence="3">The sequence shown here is derived from an EMBL/GenBank/DDBJ whole genome shotgun (WGS) entry which is preliminary data.</text>
</comment>
<dbReference type="InterPro" id="IPR005123">
    <property type="entry name" value="Oxoglu/Fe-dep_dioxygenase_dom"/>
</dbReference>
<dbReference type="GO" id="GO:0051213">
    <property type="term" value="F:dioxygenase activity"/>
    <property type="evidence" value="ECO:0007669"/>
    <property type="project" value="InterPro"/>
</dbReference>
<dbReference type="PROSITE" id="PS51471">
    <property type="entry name" value="FE2OG_OXY"/>
    <property type="match status" value="1"/>
</dbReference>
<organism evidence="3">
    <name type="scientific">marine sediment metagenome</name>
    <dbReference type="NCBI Taxonomy" id="412755"/>
    <lineage>
        <taxon>unclassified sequences</taxon>
        <taxon>metagenomes</taxon>
        <taxon>ecological metagenomes</taxon>
    </lineage>
</organism>
<dbReference type="InterPro" id="IPR037151">
    <property type="entry name" value="AlkB-like_sf"/>
</dbReference>
<dbReference type="InterPro" id="IPR027450">
    <property type="entry name" value="AlkB-like"/>
</dbReference>
<sequence length="227" mass="25445">MTHPPHSTSHPHPQAPTSDRWEPFEPPGLFGASLGLPAKIWRGAIDGFDSPAEHKGRVTIGSPAYLILELKQLDAVMGGKVIPVPRLEAWWGDRPYRFGGRTVEPRWPFPADLDGVAALVEKLTGHEFDSCFANHYRDGNDHIPWHADDDSWIGPVIASVSLGATRRFKLRRKNDHTAVVSGYMAHGDLLLMEAGCQDAWEHCVPRERTQRPSPRLNLTFRQTRNPK</sequence>
<dbReference type="EMBL" id="LAZR01001722">
    <property type="protein sequence ID" value="KKN40131.1"/>
    <property type="molecule type" value="Genomic_DNA"/>
</dbReference>
<evidence type="ECO:0000256" key="1">
    <source>
        <dbReference type="SAM" id="MobiDB-lite"/>
    </source>
</evidence>
<evidence type="ECO:0000313" key="3">
    <source>
        <dbReference type="EMBL" id="KKN40131.1"/>
    </source>
</evidence>
<feature type="compositionally biased region" description="Low complexity" evidence="1">
    <location>
        <begin position="1"/>
        <end position="12"/>
    </location>
</feature>
<dbReference type="GO" id="GO:0006307">
    <property type="term" value="P:DNA alkylation repair"/>
    <property type="evidence" value="ECO:0007669"/>
    <property type="project" value="InterPro"/>
</dbReference>
<feature type="region of interest" description="Disordered" evidence="1">
    <location>
        <begin position="207"/>
        <end position="227"/>
    </location>
</feature>
<reference evidence="3" key="1">
    <citation type="journal article" date="2015" name="Nature">
        <title>Complex archaea that bridge the gap between prokaryotes and eukaryotes.</title>
        <authorList>
            <person name="Spang A."/>
            <person name="Saw J.H."/>
            <person name="Jorgensen S.L."/>
            <person name="Zaremba-Niedzwiedzka K."/>
            <person name="Martijn J."/>
            <person name="Lind A.E."/>
            <person name="van Eijk R."/>
            <person name="Schleper C."/>
            <person name="Guy L."/>
            <person name="Ettema T.J."/>
        </authorList>
    </citation>
    <scope>NUCLEOTIDE SEQUENCE</scope>
</reference>
<name>A0A0F9SSW1_9ZZZZ</name>